<proteinExistence type="predicted"/>
<dbReference type="OrthoDB" id="347018at2759"/>
<dbReference type="InParanoid" id="A0A1X7U3M7"/>
<reference evidence="1" key="1">
    <citation type="submission" date="2017-05" db="UniProtKB">
        <authorList>
            <consortium name="EnsemblMetazoa"/>
        </authorList>
    </citation>
    <scope>IDENTIFICATION</scope>
</reference>
<evidence type="ECO:0000313" key="1">
    <source>
        <dbReference type="EnsemblMetazoa" id="Aqu2.1.22492_001"/>
    </source>
</evidence>
<dbReference type="EnsemblMetazoa" id="Aqu2.1.22492_001">
    <property type="protein sequence ID" value="Aqu2.1.22492_001"/>
    <property type="gene ID" value="Aqu2.1.22492"/>
</dbReference>
<sequence>MPSLVPGSSVHPADVFLPQWKGGRPVALDITVISPLQEQRVATAAVVQGSSLGVAEARKLSLHAANCHQAGITFIPMAVEALGGWSSSASEVIGHISRLLALRLGHPLSETCHHLFQRLSVALWRGNASMWATRHPSLPASVDGLI</sequence>
<name>A0A1X7U3M7_AMPQE</name>
<accession>A0A1X7U3M7</accession>
<dbReference type="AlphaFoldDB" id="A0A1X7U3M7"/>
<protein>
    <submittedName>
        <fullName evidence="1">Uncharacterized protein</fullName>
    </submittedName>
</protein>
<organism evidence="1">
    <name type="scientific">Amphimedon queenslandica</name>
    <name type="common">Sponge</name>
    <dbReference type="NCBI Taxonomy" id="400682"/>
    <lineage>
        <taxon>Eukaryota</taxon>
        <taxon>Metazoa</taxon>
        <taxon>Porifera</taxon>
        <taxon>Demospongiae</taxon>
        <taxon>Heteroscleromorpha</taxon>
        <taxon>Haplosclerida</taxon>
        <taxon>Niphatidae</taxon>
        <taxon>Amphimedon</taxon>
    </lineage>
</organism>